<dbReference type="PANTHER" id="PTHR34595">
    <property type="entry name" value="BLR5612 PROTEIN"/>
    <property type="match status" value="1"/>
</dbReference>
<protein>
    <submittedName>
        <fullName evidence="3">Uncharacterized protein</fullName>
    </submittedName>
</protein>
<dbReference type="OrthoDB" id="9804079at2"/>
<evidence type="ECO:0000259" key="1">
    <source>
        <dbReference type="Pfam" id="PF04168"/>
    </source>
</evidence>
<dbReference type="PANTHER" id="PTHR34595:SF2">
    <property type="entry name" value="BLR2978 PROTEIN"/>
    <property type="match status" value="1"/>
</dbReference>
<dbReference type="Pfam" id="PF14403">
    <property type="entry name" value="CP_ATPgrasp_2"/>
    <property type="match status" value="1"/>
</dbReference>
<dbReference type="AlphaFoldDB" id="A0A5C8Z937"/>
<dbReference type="InterPro" id="IPR051680">
    <property type="entry name" value="ATP-dep_Glu-Cys_Ligase-2"/>
</dbReference>
<dbReference type="RefSeq" id="WP_147713605.1">
    <property type="nucleotide sequence ID" value="NZ_VKAD01000001.1"/>
</dbReference>
<feature type="domain" description="Circularly permuted ATP-grasp type 2" evidence="2">
    <location>
        <begin position="93"/>
        <end position="468"/>
    </location>
</feature>
<evidence type="ECO:0000313" key="4">
    <source>
        <dbReference type="Proteomes" id="UP000321764"/>
    </source>
</evidence>
<dbReference type="Pfam" id="PF04168">
    <property type="entry name" value="Alpha-E"/>
    <property type="match status" value="1"/>
</dbReference>
<dbReference type="Proteomes" id="UP000321764">
    <property type="component" value="Unassembled WGS sequence"/>
</dbReference>
<dbReference type="Gene3D" id="3.40.50.11290">
    <property type="match status" value="1"/>
</dbReference>
<reference evidence="3 4" key="1">
    <citation type="submission" date="2019-07" db="EMBL/GenBank/DDBJ databases">
        <title>Reinekea sp. strain SSH23 genome sequencing and assembly.</title>
        <authorList>
            <person name="Kim I."/>
        </authorList>
    </citation>
    <scope>NUCLEOTIDE SEQUENCE [LARGE SCALE GENOMIC DNA]</scope>
    <source>
        <strain evidence="3 4">SSH23</strain>
    </source>
</reference>
<evidence type="ECO:0000259" key="2">
    <source>
        <dbReference type="Pfam" id="PF14403"/>
    </source>
</evidence>
<organism evidence="3 4">
    <name type="scientific">Reinekea thalattae</name>
    <dbReference type="NCBI Taxonomy" id="2593301"/>
    <lineage>
        <taxon>Bacteria</taxon>
        <taxon>Pseudomonadati</taxon>
        <taxon>Pseudomonadota</taxon>
        <taxon>Gammaproteobacteria</taxon>
        <taxon>Oceanospirillales</taxon>
        <taxon>Saccharospirillaceae</taxon>
        <taxon>Reinekea</taxon>
    </lineage>
</organism>
<name>A0A5C8Z937_9GAMM</name>
<accession>A0A5C8Z937</accession>
<gene>
    <name evidence="3" type="ORF">FME95_06630</name>
</gene>
<comment type="caution">
    <text evidence="3">The sequence shown here is derived from an EMBL/GenBank/DDBJ whole genome shotgun (WGS) entry which is preliminary data.</text>
</comment>
<dbReference type="InterPro" id="IPR007296">
    <property type="entry name" value="DUF403"/>
</dbReference>
<feature type="domain" description="DUF403" evidence="1">
    <location>
        <begin position="517"/>
        <end position="837"/>
    </location>
</feature>
<dbReference type="InterPro" id="IPR025841">
    <property type="entry name" value="CP_ATPgrasp_2"/>
</dbReference>
<dbReference type="EMBL" id="VKAD01000001">
    <property type="protein sequence ID" value="TXR54207.1"/>
    <property type="molecule type" value="Genomic_DNA"/>
</dbReference>
<dbReference type="Gene3D" id="3.30.1490.270">
    <property type="match status" value="1"/>
</dbReference>
<dbReference type="SUPFAM" id="SSF56059">
    <property type="entry name" value="Glutathione synthetase ATP-binding domain-like"/>
    <property type="match status" value="1"/>
</dbReference>
<sequence>MTMDIESGSFNNPLTALLYDQPAHAYDEAFTDQRKAREHWRYLLHRLQELGDEGILMRQQRAQHILREDGAIYDLTSDHQTAGPRVWSLDILPHLISHAQWAETERGLVQRSTLFDAIFKDLYGAQELIKSGTLPAAAIFNNPSFLRQCHGIKTPGQHQLLLHAVDMVKGSDGHYRVLTDRAQIPSGAGYALENRTVMSRVMPNIYRDSQVRRLAPFFQSMKTMLSSLAGHWTDTPNIVILTPGVYSSNYFEQAFLTNYLGYPLVQGRDLTVRNGSVWMKSLNGLVRVDVIVRHVDDDYCDQAELRTDSLLGVAGLLEVARAGNVVLANPLGSGLLEAPTLHKYLPDICQFLLGEPLITPSVTTYWCGDADDLNYVLAHLDQLIIKPVSRKYHERSIYGHTLDKQALAEVKLRIQQQPQLYVAQDYLTGSMTPVWQESRLTAKPSLLRTFTCASEQGYKLMPGGLLRTGDAASGMIASNLSMSNTKDTWVLAEKPEQPMSLLQNKPAPQAAMQGNIPSRVVENLFWMGRYAERIEMNARMLRTLFNKLQGLYPLSLESRRLLLQSISIQTQCSLQLLSADDDLLNQPDMALAAIITNGQQPGSVKSDLYALLNCSEQAKERLSSDSRIIVNGLYDQIHQLDQAYQFGLPLAPEEPLNHLVTALLALAGLYHESTLRGQSWSFQQIGRCTERALKTATLLRASLSYPLAEAHQQEVLESILLSSEALISFHRRYKNYANLADALELLITDKSNPRSLMYQFEQLNQCVVQLPRSAPNQGVSTEYKLIQSCLIDIKHADLDKLASIDSDGNYREQLNQFMSSLIERLEQLTTVISDKYFDHTTEPHKLVHSSRGPAL</sequence>
<keyword evidence="4" id="KW-1185">Reference proteome</keyword>
<proteinExistence type="predicted"/>
<evidence type="ECO:0000313" key="3">
    <source>
        <dbReference type="EMBL" id="TXR54207.1"/>
    </source>
</evidence>